<dbReference type="Gene3D" id="3.10.450.50">
    <property type="match status" value="1"/>
</dbReference>
<accession>A0ABD5X0R6</accession>
<gene>
    <name evidence="2" type="ORF">ACFQKD_08630</name>
</gene>
<dbReference type="Proteomes" id="UP001596388">
    <property type="component" value="Unassembled WGS sequence"/>
</dbReference>
<dbReference type="InterPro" id="IPR016918">
    <property type="entry name" value="UCP029394"/>
</dbReference>
<feature type="domain" description="Sucrose-phosphatase C-terminal" evidence="1">
    <location>
        <begin position="28"/>
        <end position="134"/>
    </location>
</feature>
<dbReference type="SUPFAM" id="SSF54427">
    <property type="entry name" value="NTF2-like"/>
    <property type="match status" value="1"/>
</dbReference>
<dbReference type="PIRSF" id="PIRSF029394">
    <property type="entry name" value="UCP029394"/>
    <property type="match status" value="1"/>
</dbReference>
<dbReference type="Pfam" id="PF08472">
    <property type="entry name" value="S6PP_C"/>
    <property type="match status" value="1"/>
</dbReference>
<organism evidence="2 3">
    <name type="scientific">Halobaculum marinum</name>
    <dbReference type="NCBI Taxonomy" id="3031996"/>
    <lineage>
        <taxon>Archaea</taxon>
        <taxon>Methanobacteriati</taxon>
        <taxon>Methanobacteriota</taxon>
        <taxon>Stenosarchaea group</taxon>
        <taxon>Halobacteria</taxon>
        <taxon>Halobacteriales</taxon>
        <taxon>Haloferacaceae</taxon>
        <taxon>Halobaculum</taxon>
    </lineage>
</organism>
<dbReference type="RefSeq" id="WP_276238157.1">
    <property type="nucleotide sequence ID" value="NZ_CP119989.1"/>
</dbReference>
<evidence type="ECO:0000313" key="2">
    <source>
        <dbReference type="EMBL" id="MFC7097369.1"/>
    </source>
</evidence>
<comment type="caution">
    <text evidence="2">The sequence shown here is derived from an EMBL/GenBank/DDBJ whole genome shotgun (WGS) entry which is preliminary data.</text>
</comment>
<evidence type="ECO:0000313" key="3">
    <source>
        <dbReference type="Proteomes" id="UP001596388"/>
    </source>
</evidence>
<sequence length="135" mass="14958">MPTSDACRAEIERLHDCFVAWFTGHATDDEFGAVADALHPAFEMVTPDGARRDRAAVLDSIRGGHGRTDPGSFDIDIRNVEVVHTVDDRATVRYEEWQETPDGTTGRVSTALLREAADAPGGLVWLDLHETWIER</sequence>
<dbReference type="AlphaFoldDB" id="A0ABD5X0R6"/>
<dbReference type="EMBL" id="JBHTAG010000003">
    <property type="protein sequence ID" value="MFC7097369.1"/>
    <property type="molecule type" value="Genomic_DNA"/>
</dbReference>
<evidence type="ECO:0000259" key="1">
    <source>
        <dbReference type="Pfam" id="PF08472"/>
    </source>
</evidence>
<reference evidence="2 3" key="1">
    <citation type="journal article" date="2019" name="Int. J. Syst. Evol. Microbiol.">
        <title>The Global Catalogue of Microorganisms (GCM) 10K type strain sequencing project: providing services to taxonomists for standard genome sequencing and annotation.</title>
        <authorList>
            <consortium name="The Broad Institute Genomics Platform"/>
            <consortium name="The Broad Institute Genome Sequencing Center for Infectious Disease"/>
            <person name="Wu L."/>
            <person name="Ma J."/>
        </authorList>
    </citation>
    <scope>NUCLEOTIDE SEQUENCE [LARGE SCALE GENOMIC DNA]</scope>
    <source>
        <strain evidence="2 3">DT55</strain>
    </source>
</reference>
<dbReference type="InterPro" id="IPR013679">
    <property type="entry name" value="SPP_C"/>
</dbReference>
<proteinExistence type="predicted"/>
<dbReference type="InterPro" id="IPR032710">
    <property type="entry name" value="NTF2-like_dom_sf"/>
</dbReference>
<keyword evidence="3" id="KW-1185">Reference proteome</keyword>
<name>A0ABD5X0R6_9EURY</name>
<protein>
    <submittedName>
        <fullName evidence="2">DUF4440 domain-containing protein</fullName>
    </submittedName>
</protein>
<dbReference type="GeneID" id="79268723"/>